<evidence type="ECO:0000256" key="4">
    <source>
        <dbReference type="PROSITE-ProRule" id="PRU00335"/>
    </source>
</evidence>
<dbReference type="PANTHER" id="PTHR30055">
    <property type="entry name" value="HTH-TYPE TRANSCRIPTIONAL REGULATOR RUTR"/>
    <property type="match status" value="1"/>
</dbReference>
<sequence>MVPCAARSIDRKLVHAYRHYTNAFSKRVLNEEAMTMSKLLWCNGQRNDIRTRILNAAWDVFDAAGIEAVSMRALGARTGLSALALSTYFPTMRDLLRVMWRDAFDELHHRMEGISISEPDPVAAIRELAHAYVEFAAENPARFKMLFIVDKKEAAEELKSSGMRAAAYRIFRQRVVEAFDLGRLDTGNADLAAQTLWAGIAGKALLAAFFTAYEAGWSGEAAGDCRLEASRRGSTTLARRTRVGYQACGGGYGVSDGYGPALRDLTGGERGPRQLRA</sequence>
<comment type="caution">
    <text evidence="6">The sequence shown here is derived from an EMBL/GenBank/DDBJ whole genome shotgun (WGS) entry which is preliminary data.</text>
</comment>
<dbReference type="InterPro" id="IPR009057">
    <property type="entry name" value="Homeodomain-like_sf"/>
</dbReference>
<dbReference type="InterPro" id="IPR036271">
    <property type="entry name" value="Tet_transcr_reg_TetR-rel_C_sf"/>
</dbReference>
<dbReference type="PANTHER" id="PTHR30055:SF234">
    <property type="entry name" value="HTH-TYPE TRANSCRIPTIONAL REGULATOR BETI"/>
    <property type="match status" value="1"/>
</dbReference>
<dbReference type="SUPFAM" id="SSF48498">
    <property type="entry name" value="Tetracyclin repressor-like, C-terminal domain"/>
    <property type="match status" value="1"/>
</dbReference>
<organism evidence="6 7">
    <name type="scientific">Azospirillum lipoferum</name>
    <dbReference type="NCBI Taxonomy" id="193"/>
    <lineage>
        <taxon>Bacteria</taxon>
        <taxon>Pseudomonadati</taxon>
        <taxon>Pseudomonadota</taxon>
        <taxon>Alphaproteobacteria</taxon>
        <taxon>Rhodospirillales</taxon>
        <taxon>Azospirillaceae</taxon>
        <taxon>Azospirillum</taxon>
    </lineage>
</organism>
<dbReference type="Proteomes" id="UP000324927">
    <property type="component" value="Unassembled WGS sequence"/>
</dbReference>
<evidence type="ECO:0000313" key="6">
    <source>
        <dbReference type="EMBL" id="KAA0593008.1"/>
    </source>
</evidence>
<keyword evidence="2 4" id="KW-0238">DNA-binding</keyword>
<dbReference type="GO" id="GO:0000976">
    <property type="term" value="F:transcription cis-regulatory region binding"/>
    <property type="evidence" value="ECO:0007669"/>
    <property type="project" value="TreeGrafter"/>
</dbReference>
<accession>A0A5A9GEQ1</accession>
<dbReference type="Pfam" id="PF00440">
    <property type="entry name" value="TetR_N"/>
    <property type="match status" value="1"/>
</dbReference>
<dbReference type="PROSITE" id="PS50977">
    <property type="entry name" value="HTH_TETR_2"/>
    <property type="match status" value="1"/>
</dbReference>
<feature type="DNA-binding region" description="H-T-H motif" evidence="4">
    <location>
        <begin position="70"/>
        <end position="89"/>
    </location>
</feature>
<reference evidence="6 7" key="1">
    <citation type="submission" date="2019-08" db="EMBL/GenBank/DDBJ databases">
        <authorList>
            <person name="Grouzdev D."/>
            <person name="Tikhonova E."/>
            <person name="Kravchenko I."/>
        </authorList>
    </citation>
    <scope>NUCLEOTIDE SEQUENCE [LARGE SCALE GENOMIC DNA]</scope>
    <source>
        <strain evidence="6 7">59b</strain>
    </source>
</reference>
<dbReference type="InterPro" id="IPR001647">
    <property type="entry name" value="HTH_TetR"/>
</dbReference>
<evidence type="ECO:0000256" key="1">
    <source>
        <dbReference type="ARBA" id="ARBA00023015"/>
    </source>
</evidence>
<dbReference type="SUPFAM" id="SSF46689">
    <property type="entry name" value="Homeodomain-like"/>
    <property type="match status" value="1"/>
</dbReference>
<dbReference type="InterPro" id="IPR050109">
    <property type="entry name" value="HTH-type_TetR-like_transc_reg"/>
</dbReference>
<evidence type="ECO:0000259" key="5">
    <source>
        <dbReference type="PROSITE" id="PS50977"/>
    </source>
</evidence>
<protein>
    <submittedName>
        <fullName evidence="6">TetR/AcrR family transcriptional regulator</fullName>
    </submittedName>
</protein>
<gene>
    <name evidence="6" type="ORF">FZ942_26155</name>
</gene>
<evidence type="ECO:0000313" key="7">
    <source>
        <dbReference type="Proteomes" id="UP000324927"/>
    </source>
</evidence>
<feature type="domain" description="HTH tetR-type" evidence="5">
    <location>
        <begin position="47"/>
        <end position="107"/>
    </location>
</feature>
<dbReference type="AlphaFoldDB" id="A0A5A9GEQ1"/>
<evidence type="ECO:0000256" key="2">
    <source>
        <dbReference type="ARBA" id="ARBA00023125"/>
    </source>
</evidence>
<keyword evidence="3" id="KW-0804">Transcription</keyword>
<keyword evidence="7" id="KW-1185">Reference proteome</keyword>
<dbReference type="InterPro" id="IPR025996">
    <property type="entry name" value="MT1864/Rv1816-like_C"/>
</dbReference>
<dbReference type="EMBL" id="VTTN01000013">
    <property type="protein sequence ID" value="KAA0593008.1"/>
    <property type="molecule type" value="Genomic_DNA"/>
</dbReference>
<dbReference type="Gene3D" id="1.10.357.10">
    <property type="entry name" value="Tetracycline Repressor, domain 2"/>
    <property type="match status" value="1"/>
</dbReference>
<proteinExistence type="predicted"/>
<name>A0A5A9GEQ1_AZOLI</name>
<evidence type="ECO:0000256" key="3">
    <source>
        <dbReference type="ARBA" id="ARBA00023163"/>
    </source>
</evidence>
<keyword evidence="1" id="KW-0805">Transcription regulation</keyword>
<dbReference type="GO" id="GO:0003700">
    <property type="term" value="F:DNA-binding transcription factor activity"/>
    <property type="evidence" value="ECO:0007669"/>
    <property type="project" value="TreeGrafter"/>
</dbReference>
<dbReference type="OrthoDB" id="9808189at2"/>
<dbReference type="Pfam" id="PF13305">
    <property type="entry name" value="TetR_C_33"/>
    <property type="match status" value="1"/>
</dbReference>